<keyword evidence="7 8" id="KW-0472">Membrane</keyword>
<name>L1JJJ1_GUITC</name>
<dbReference type="KEGG" id="gtt:GUITHDRAFT_136393"/>
<evidence type="ECO:0000256" key="5">
    <source>
        <dbReference type="ARBA" id="ARBA00022737"/>
    </source>
</evidence>
<evidence type="ECO:0000256" key="11">
    <source>
        <dbReference type="SAM" id="MobiDB-lite"/>
    </source>
</evidence>
<dbReference type="Gene3D" id="1.50.40.10">
    <property type="entry name" value="Mitochondrial carrier domain"/>
    <property type="match status" value="2"/>
</dbReference>
<feature type="repeat" description="Solcar" evidence="8">
    <location>
        <begin position="408"/>
        <end position="488"/>
    </location>
</feature>
<feature type="coiled-coil region" evidence="10">
    <location>
        <begin position="210"/>
        <end position="246"/>
    </location>
</feature>
<evidence type="ECO:0008006" key="15">
    <source>
        <dbReference type="Google" id="ProtNLM"/>
    </source>
</evidence>
<evidence type="ECO:0000256" key="2">
    <source>
        <dbReference type="ARBA" id="ARBA00006375"/>
    </source>
</evidence>
<gene>
    <name evidence="12" type="ORF">GUITHDRAFT_136393</name>
</gene>
<dbReference type="RefSeq" id="XP_005835678.1">
    <property type="nucleotide sequence ID" value="XM_005835621.1"/>
</dbReference>
<evidence type="ECO:0000256" key="9">
    <source>
        <dbReference type="RuleBase" id="RU000488"/>
    </source>
</evidence>
<evidence type="ECO:0000256" key="8">
    <source>
        <dbReference type="PROSITE-ProRule" id="PRU00282"/>
    </source>
</evidence>
<reference evidence="14" key="2">
    <citation type="submission" date="2012-11" db="EMBL/GenBank/DDBJ databases">
        <authorList>
            <person name="Kuo A."/>
            <person name="Curtis B.A."/>
            <person name="Tanifuji G."/>
            <person name="Burki F."/>
            <person name="Gruber A."/>
            <person name="Irimia M."/>
            <person name="Maruyama S."/>
            <person name="Arias M.C."/>
            <person name="Ball S.G."/>
            <person name="Gile G.H."/>
            <person name="Hirakawa Y."/>
            <person name="Hopkins J.F."/>
            <person name="Rensing S.A."/>
            <person name="Schmutz J."/>
            <person name="Symeonidi A."/>
            <person name="Elias M."/>
            <person name="Eveleigh R.J."/>
            <person name="Herman E.K."/>
            <person name="Klute M.J."/>
            <person name="Nakayama T."/>
            <person name="Obornik M."/>
            <person name="Reyes-Prieto A."/>
            <person name="Armbrust E.V."/>
            <person name="Aves S.J."/>
            <person name="Beiko R.G."/>
            <person name="Coutinho P."/>
            <person name="Dacks J.B."/>
            <person name="Durnford D.G."/>
            <person name="Fast N.M."/>
            <person name="Green B.R."/>
            <person name="Grisdale C."/>
            <person name="Hempe F."/>
            <person name="Henrissat B."/>
            <person name="Hoppner M.P."/>
            <person name="Ishida K.-I."/>
            <person name="Kim E."/>
            <person name="Koreny L."/>
            <person name="Kroth P.G."/>
            <person name="Liu Y."/>
            <person name="Malik S.-B."/>
            <person name="Maier U.G."/>
            <person name="McRose D."/>
            <person name="Mock T."/>
            <person name="Neilson J.A."/>
            <person name="Onodera N.T."/>
            <person name="Poole A.M."/>
            <person name="Pritham E.J."/>
            <person name="Richards T.A."/>
            <person name="Rocap G."/>
            <person name="Roy S.W."/>
            <person name="Sarai C."/>
            <person name="Schaack S."/>
            <person name="Shirato S."/>
            <person name="Slamovits C.H."/>
            <person name="Spencer D.F."/>
            <person name="Suzuki S."/>
            <person name="Worden A.Z."/>
            <person name="Zauner S."/>
            <person name="Barry K."/>
            <person name="Bell C."/>
            <person name="Bharti A.K."/>
            <person name="Crow J.A."/>
            <person name="Grimwood J."/>
            <person name="Kramer R."/>
            <person name="Lindquist E."/>
            <person name="Lucas S."/>
            <person name="Salamov A."/>
            <person name="McFadden G.I."/>
            <person name="Lane C.E."/>
            <person name="Keeling P.J."/>
            <person name="Gray M.W."/>
            <person name="Grigoriev I.V."/>
            <person name="Archibald J.M."/>
        </authorList>
    </citation>
    <scope>NUCLEOTIDE SEQUENCE</scope>
    <source>
        <strain evidence="14">CCMP2712</strain>
    </source>
</reference>
<dbReference type="HOGENOM" id="CLU_570415_0_0_1"/>
<dbReference type="EMBL" id="JH992984">
    <property type="protein sequence ID" value="EKX48698.1"/>
    <property type="molecule type" value="Genomic_DNA"/>
</dbReference>
<dbReference type="PANTHER" id="PTHR45667">
    <property type="entry name" value="S-ADENOSYLMETHIONINE MITOCHONDRIAL CARRIER PROTEIN"/>
    <property type="match status" value="1"/>
</dbReference>
<evidence type="ECO:0000313" key="14">
    <source>
        <dbReference type="Proteomes" id="UP000011087"/>
    </source>
</evidence>
<evidence type="ECO:0000256" key="4">
    <source>
        <dbReference type="ARBA" id="ARBA00022692"/>
    </source>
</evidence>
<keyword evidence="4 8" id="KW-0812">Transmembrane</keyword>
<evidence type="ECO:0000256" key="3">
    <source>
        <dbReference type="ARBA" id="ARBA00022448"/>
    </source>
</evidence>
<accession>L1JJJ1</accession>
<dbReference type="GeneID" id="17305440"/>
<dbReference type="OMA" id="YTETDAY"/>
<dbReference type="InterPro" id="IPR018108">
    <property type="entry name" value="MCP_transmembrane"/>
</dbReference>
<evidence type="ECO:0000313" key="12">
    <source>
        <dbReference type="EMBL" id="EKX48698.1"/>
    </source>
</evidence>
<comment type="subcellular location">
    <subcellularLocation>
        <location evidence="1">Membrane</location>
        <topology evidence="1">Multi-pass membrane protein</topology>
    </subcellularLocation>
</comment>
<keyword evidence="14" id="KW-1185">Reference proteome</keyword>
<comment type="similarity">
    <text evidence="2 9">Belongs to the mitochondrial carrier (TC 2.A.29) family.</text>
</comment>
<keyword evidence="10" id="KW-0175">Coiled coil</keyword>
<keyword evidence="6" id="KW-1133">Transmembrane helix</keyword>
<dbReference type="eggNOG" id="KOG0768">
    <property type="taxonomic scope" value="Eukaryota"/>
</dbReference>
<dbReference type="AlphaFoldDB" id="L1JJJ1"/>
<dbReference type="OrthoDB" id="448427at2759"/>
<feature type="region of interest" description="Disordered" evidence="11">
    <location>
        <begin position="280"/>
        <end position="323"/>
    </location>
</feature>
<evidence type="ECO:0000313" key="13">
    <source>
        <dbReference type="EnsemblProtists" id="EKX48698"/>
    </source>
</evidence>
<dbReference type="EnsemblProtists" id="EKX48698">
    <property type="protein sequence ID" value="EKX48698"/>
    <property type="gene ID" value="GUITHDRAFT_136393"/>
</dbReference>
<feature type="compositionally biased region" description="Basic and acidic residues" evidence="11">
    <location>
        <begin position="89"/>
        <end position="107"/>
    </location>
</feature>
<reference evidence="12 14" key="1">
    <citation type="journal article" date="2012" name="Nature">
        <title>Algal genomes reveal evolutionary mosaicism and the fate of nucleomorphs.</title>
        <authorList>
            <consortium name="DOE Joint Genome Institute"/>
            <person name="Curtis B.A."/>
            <person name="Tanifuji G."/>
            <person name="Burki F."/>
            <person name="Gruber A."/>
            <person name="Irimia M."/>
            <person name="Maruyama S."/>
            <person name="Arias M.C."/>
            <person name="Ball S.G."/>
            <person name="Gile G.H."/>
            <person name="Hirakawa Y."/>
            <person name="Hopkins J.F."/>
            <person name="Kuo A."/>
            <person name="Rensing S.A."/>
            <person name="Schmutz J."/>
            <person name="Symeonidi A."/>
            <person name="Elias M."/>
            <person name="Eveleigh R.J."/>
            <person name="Herman E.K."/>
            <person name="Klute M.J."/>
            <person name="Nakayama T."/>
            <person name="Obornik M."/>
            <person name="Reyes-Prieto A."/>
            <person name="Armbrust E.V."/>
            <person name="Aves S.J."/>
            <person name="Beiko R.G."/>
            <person name="Coutinho P."/>
            <person name="Dacks J.B."/>
            <person name="Durnford D.G."/>
            <person name="Fast N.M."/>
            <person name="Green B.R."/>
            <person name="Grisdale C.J."/>
            <person name="Hempel F."/>
            <person name="Henrissat B."/>
            <person name="Hoppner M.P."/>
            <person name="Ishida K."/>
            <person name="Kim E."/>
            <person name="Koreny L."/>
            <person name="Kroth P.G."/>
            <person name="Liu Y."/>
            <person name="Malik S.B."/>
            <person name="Maier U.G."/>
            <person name="McRose D."/>
            <person name="Mock T."/>
            <person name="Neilson J.A."/>
            <person name="Onodera N.T."/>
            <person name="Poole A.M."/>
            <person name="Pritham E.J."/>
            <person name="Richards T.A."/>
            <person name="Rocap G."/>
            <person name="Roy S.W."/>
            <person name="Sarai C."/>
            <person name="Schaack S."/>
            <person name="Shirato S."/>
            <person name="Slamovits C.H."/>
            <person name="Spencer D.F."/>
            <person name="Suzuki S."/>
            <person name="Worden A.Z."/>
            <person name="Zauner S."/>
            <person name="Barry K."/>
            <person name="Bell C."/>
            <person name="Bharti A.K."/>
            <person name="Crow J.A."/>
            <person name="Grimwood J."/>
            <person name="Kramer R."/>
            <person name="Lindquist E."/>
            <person name="Lucas S."/>
            <person name="Salamov A."/>
            <person name="McFadden G.I."/>
            <person name="Lane C.E."/>
            <person name="Keeling P.J."/>
            <person name="Gray M.W."/>
            <person name="Grigoriev I.V."/>
            <person name="Archibald J.M."/>
        </authorList>
    </citation>
    <scope>NUCLEOTIDE SEQUENCE</scope>
    <source>
        <strain evidence="12 14">CCMP2712</strain>
    </source>
</reference>
<dbReference type="PaxDb" id="55529-EKX48698"/>
<feature type="compositionally biased region" description="Polar residues" evidence="11">
    <location>
        <begin position="291"/>
        <end position="311"/>
    </location>
</feature>
<dbReference type="GO" id="GO:0016020">
    <property type="term" value="C:membrane"/>
    <property type="evidence" value="ECO:0007669"/>
    <property type="project" value="UniProtKB-SubCell"/>
</dbReference>
<dbReference type="SUPFAM" id="SSF103506">
    <property type="entry name" value="Mitochondrial carrier"/>
    <property type="match status" value="1"/>
</dbReference>
<dbReference type="PROSITE" id="PS50920">
    <property type="entry name" value="SOLCAR"/>
    <property type="match status" value="1"/>
</dbReference>
<evidence type="ECO:0000256" key="10">
    <source>
        <dbReference type="SAM" id="Coils"/>
    </source>
</evidence>
<keyword evidence="5" id="KW-0677">Repeat</keyword>
<keyword evidence="3 9" id="KW-0813">Transport</keyword>
<feature type="region of interest" description="Disordered" evidence="11">
    <location>
        <begin position="65"/>
        <end position="107"/>
    </location>
</feature>
<sequence length="595" mass="66555">MDRVYTRYRAVCFVRGRLLQVCIASWFMCCRMELVSMRAWLLLSLSALLWQTGCSFQVHTLSRMSRPLPPRMQPTSKKGSGKLCMQDQGGDRPRGPSETSRERPETLKMSRRNMLLLGLGASMVLGSKEANAAFGPAGSAAISQPPIKNLSLEDFLELSLKKQKQRQKSLYDKQIDTMLKEIREEEARNYKSLEEFEDLVQRAKEDAKYRELQERLLQRMREEEQRDELERQLLQRQQLLQRLDEQPAWVSYTAAFLASVFSTAVMHPIDTIKIRLMSSHQDDLPPPHQYPDNQSGDSGVLENLTTSSDEVPQQHAHGHGHGQVMVEEREFSRVGTMLLEKADHGWEGSHDMQLSLEKQDRNNIIKNAVSLYDGVLPNMMKEAPSSALYLGIYEAVRSQLNLTPLSQYPLAVYLLSGAVGELIGSVIRAPSEAVKTRVQTGISTGEAIKIVAGEEGRRNTFRAWQSSILRDVPMGGLQIAIFEGLKTFIINSPDIDFDVNTIQCLRQEQAEALLGALGGAIGAFLTTPSDIITTLIITKSESLSGEELENVNIASVSKEILSESGPLGFFKGSFQRTIYWAPAIGIFLSGGKMQM</sequence>
<evidence type="ECO:0000256" key="7">
    <source>
        <dbReference type="ARBA" id="ARBA00023136"/>
    </source>
</evidence>
<organism evidence="12">
    <name type="scientific">Guillardia theta (strain CCMP2712)</name>
    <name type="common">Cryptophyte</name>
    <dbReference type="NCBI Taxonomy" id="905079"/>
    <lineage>
        <taxon>Eukaryota</taxon>
        <taxon>Cryptophyceae</taxon>
        <taxon>Pyrenomonadales</taxon>
        <taxon>Geminigeraceae</taxon>
        <taxon>Guillardia</taxon>
    </lineage>
</organism>
<dbReference type="InterPro" id="IPR023395">
    <property type="entry name" value="MCP_dom_sf"/>
</dbReference>
<protein>
    <recommendedName>
        <fullName evidence="15">Mitochondrial carrier protein</fullName>
    </recommendedName>
</protein>
<dbReference type="Proteomes" id="UP000011087">
    <property type="component" value="Unassembled WGS sequence"/>
</dbReference>
<reference evidence="13" key="3">
    <citation type="submission" date="2015-06" db="UniProtKB">
        <authorList>
            <consortium name="EnsemblProtists"/>
        </authorList>
    </citation>
    <scope>IDENTIFICATION</scope>
</reference>
<evidence type="ECO:0000256" key="1">
    <source>
        <dbReference type="ARBA" id="ARBA00004141"/>
    </source>
</evidence>
<proteinExistence type="inferred from homology"/>
<dbReference type="Pfam" id="PF00153">
    <property type="entry name" value="Mito_carr"/>
    <property type="match status" value="3"/>
</dbReference>
<evidence type="ECO:0000256" key="6">
    <source>
        <dbReference type="ARBA" id="ARBA00022989"/>
    </source>
</evidence>